<accession>A0A0J1HB06</accession>
<dbReference type="RefSeq" id="WP_047876994.1">
    <property type="nucleotide sequence ID" value="NZ_LDOT01000002.1"/>
</dbReference>
<organism evidence="10 11">
    <name type="scientific">Photobacterium aquae</name>
    <dbReference type="NCBI Taxonomy" id="1195763"/>
    <lineage>
        <taxon>Bacteria</taxon>
        <taxon>Pseudomonadati</taxon>
        <taxon>Pseudomonadota</taxon>
        <taxon>Gammaproteobacteria</taxon>
        <taxon>Vibrionales</taxon>
        <taxon>Vibrionaceae</taxon>
        <taxon>Photobacterium</taxon>
    </lineage>
</organism>
<evidence type="ECO:0000313" key="11">
    <source>
        <dbReference type="Proteomes" id="UP000036097"/>
    </source>
</evidence>
<dbReference type="PANTHER" id="PTHR30574:SF1">
    <property type="entry name" value="SULPHUR TRANSPORT DOMAIN-CONTAINING PROTEIN"/>
    <property type="match status" value="1"/>
</dbReference>
<feature type="transmembrane region" description="Helical" evidence="9">
    <location>
        <begin position="54"/>
        <end position="74"/>
    </location>
</feature>
<dbReference type="OrthoDB" id="9814020at2"/>
<keyword evidence="4" id="KW-0997">Cell inner membrane</keyword>
<feature type="transmembrane region" description="Helical" evidence="9">
    <location>
        <begin position="6"/>
        <end position="26"/>
    </location>
</feature>
<keyword evidence="11" id="KW-1185">Reference proteome</keyword>
<dbReference type="Proteomes" id="UP000036097">
    <property type="component" value="Unassembled WGS sequence"/>
</dbReference>
<dbReference type="Pfam" id="PF04143">
    <property type="entry name" value="Sulf_transp"/>
    <property type="match status" value="1"/>
</dbReference>
<dbReference type="STRING" id="1195763.ABT56_00990"/>
<evidence type="ECO:0000313" key="10">
    <source>
        <dbReference type="EMBL" id="KLV08833.1"/>
    </source>
</evidence>
<evidence type="ECO:0000256" key="1">
    <source>
        <dbReference type="ARBA" id="ARBA00004429"/>
    </source>
</evidence>
<sequence>MSIEIPWLALVGGMLLGTSALLLLLFSGRIAGISGIVSGAMNTESPQAERSWRWLFLLGMVLAGLVTPYFGVSLPESLPVSNPLVIVIAGLLVGMGTRLGNGCTSGHGICGLGRLSKRSVVATGVFMAVAVITTYLRLYIV</sequence>
<evidence type="ECO:0000256" key="5">
    <source>
        <dbReference type="ARBA" id="ARBA00022692"/>
    </source>
</evidence>
<feature type="transmembrane region" description="Helical" evidence="9">
    <location>
        <begin position="120"/>
        <end position="140"/>
    </location>
</feature>
<keyword evidence="3" id="KW-1003">Cell membrane</keyword>
<keyword evidence="5 9" id="KW-0812">Transmembrane</keyword>
<keyword evidence="2" id="KW-0813">Transport</keyword>
<evidence type="ECO:0000256" key="7">
    <source>
        <dbReference type="ARBA" id="ARBA00023136"/>
    </source>
</evidence>
<comment type="caution">
    <text evidence="10">The sequence shown here is derived from an EMBL/GenBank/DDBJ whole genome shotgun (WGS) entry which is preliminary data.</text>
</comment>
<dbReference type="GO" id="GO:0005886">
    <property type="term" value="C:plasma membrane"/>
    <property type="evidence" value="ECO:0007669"/>
    <property type="project" value="UniProtKB-SubCell"/>
</dbReference>
<evidence type="ECO:0000256" key="9">
    <source>
        <dbReference type="SAM" id="Phobius"/>
    </source>
</evidence>
<name>A0A0J1HB06_9GAMM</name>
<dbReference type="InterPro" id="IPR007272">
    <property type="entry name" value="Sulf_transp_TsuA/YedE"/>
</dbReference>
<evidence type="ECO:0000256" key="4">
    <source>
        <dbReference type="ARBA" id="ARBA00022519"/>
    </source>
</evidence>
<dbReference type="EMBL" id="LDOT01000002">
    <property type="protein sequence ID" value="KLV08833.1"/>
    <property type="molecule type" value="Genomic_DNA"/>
</dbReference>
<dbReference type="PANTHER" id="PTHR30574">
    <property type="entry name" value="INNER MEMBRANE PROTEIN YEDE"/>
    <property type="match status" value="1"/>
</dbReference>
<evidence type="ECO:0000256" key="8">
    <source>
        <dbReference type="ARBA" id="ARBA00035655"/>
    </source>
</evidence>
<evidence type="ECO:0000256" key="3">
    <source>
        <dbReference type="ARBA" id="ARBA00022475"/>
    </source>
</evidence>
<protein>
    <submittedName>
        <fullName evidence="10">Membrane protein</fullName>
    </submittedName>
</protein>
<evidence type="ECO:0000256" key="6">
    <source>
        <dbReference type="ARBA" id="ARBA00022989"/>
    </source>
</evidence>
<dbReference type="AlphaFoldDB" id="A0A0J1HB06"/>
<keyword evidence="6 9" id="KW-1133">Transmembrane helix</keyword>
<evidence type="ECO:0000256" key="2">
    <source>
        <dbReference type="ARBA" id="ARBA00022448"/>
    </source>
</evidence>
<proteinExistence type="inferred from homology"/>
<dbReference type="PATRIC" id="fig|1195763.3.peg.222"/>
<feature type="transmembrane region" description="Helical" evidence="9">
    <location>
        <begin position="80"/>
        <end position="99"/>
    </location>
</feature>
<keyword evidence="7 9" id="KW-0472">Membrane</keyword>
<reference evidence="10 11" key="1">
    <citation type="submission" date="2015-05" db="EMBL/GenBank/DDBJ databases">
        <title>Photobacterium galathea sp. nov.</title>
        <authorList>
            <person name="Machado H."/>
            <person name="Gram L."/>
        </authorList>
    </citation>
    <scope>NUCLEOTIDE SEQUENCE [LARGE SCALE GENOMIC DNA]</scope>
    <source>
        <strain evidence="10 11">CGMCC 1.12159</strain>
    </source>
</reference>
<comment type="similarity">
    <text evidence="8">Belongs to the TsuA/YedE (TC 9.B.102) family.</text>
</comment>
<gene>
    <name evidence="10" type="ORF">ABT56_00990</name>
</gene>
<comment type="subcellular location">
    <subcellularLocation>
        <location evidence="1">Cell inner membrane</location>
        <topology evidence="1">Multi-pass membrane protein</topology>
    </subcellularLocation>
</comment>